<dbReference type="RefSeq" id="WP_005338446.1">
    <property type="nucleotide sequence ID" value="NZ_CABHNB010000016.1"/>
</dbReference>
<dbReference type="InterPro" id="IPR017034">
    <property type="entry name" value="Abi_system_AbiD/AbiF"/>
</dbReference>
<dbReference type="OrthoDB" id="5363652at2"/>
<dbReference type="EMBL" id="CZBA01000014">
    <property type="protein sequence ID" value="CUP73462.1"/>
    <property type="molecule type" value="Genomic_DNA"/>
</dbReference>
<name>A0A174QJL3_9FIRM</name>
<dbReference type="PIRSF" id="PIRSF034934">
    <property type="entry name" value="AbiF_AbiD"/>
    <property type="match status" value="1"/>
</dbReference>
<sequence>MVNTSETKNEKLQNNEATVQVMKQPKTFAQQVEIIKEKGFIIDNDTECIGFLKQANYYRLSAYFLPFRKKDGTYFSNINFHRIQRIYEFDSRLRGVLFNYIEKVELYLRTQLAYYSGHVHGALGYMDGAIYNDRHNHEKFVKLLNVCIEENKSTSVVQHHKEKYGGNFPIWVIVEFFSMGMLSYFYADLQSGDQKYLAKELYGTSVACLKSWLRCITDLRNRCAHYSRLYYWSFPALPKMPRELEMSPNRKLFSQILVLKLLYPNKKEWINKVLIELKAIVEEYENDISLRHIGFPEDWYEQLEK</sequence>
<evidence type="ECO:0000313" key="2">
    <source>
        <dbReference type="EMBL" id="VUW99076.1"/>
    </source>
</evidence>
<reference evidence="1 3" key="1">
    <citation type="submission" date="2015-09" db="EMBL/GenBank/DDBJ databases">
        <authorList>
            <consortium name="Pathogen Informatics"/>
        </authorList>
    </citation>
    <scope>NUCLEOTIDE SEQUENCE [LARGE SCALE GENOMIC DNA]</scope>
    <source>
        <strain evidence="1 3">2789STDY5834921</strain>
    </source>
</reference>
<reference evidence="2 4" key="2">
    <citation type="submission" date="2019-07" db="EMBL/GenBank/DDBJ databases">
        <authorList>
            <person name="Hibberd C M."/>
            <person name="Gehrig L. J."/>
            <person name="Chang H.-W."/>
            <person name="Venkatesh S."/>
        </authorList>
    </citation>
    <scope>NUCLEOTIDE SEQUENCE [LARGE SCALE GENOMIC DNA]</scope>
    <source>
        <strain evidence="2">Ruminococcus_obeum_SSTS_Bg7063</strain>
    </source>
</reference>
<dbReference type="AlphaFoldDB" id="A0A174QJL3"/>
<dbReference type="Pfam" id="PF07751">
    <property type="entry name" value="Abi_2"/>
    <property type="match status" value="1"/>
</dbReference>
<organism evidence="1 3">
    <name type="scientific">Blautia obeum</name>
    <dbReference type="NCBI Taxonomy" id="40520"/>
    <lineage>
        <taxon>Bacteria</taxon>
        <taxon>Bacillati</taxon>
        <taxon>Bacillota</taxon>
        <taxon>Clostridia</taxon>
        <taxon>Lachnospirales</taxon>
        <taxon>Lachnospiraceae</taxon>
        <taxon>Blautia</taxon>
    </lineage>
</organism>
<accession>A0A174QJL3</accession>
<evidence type="ECO:0000313" key="4">
    <source>
        <dbReference type="Proteomes" id="UP000409147"/>
    </source>
</evidence>
<dbReference type="EMBL" id="CABHNB010000016">
    <property type="protein sequence ID" value="VUW99076.1"/>
    <property type="molecule type" value="Genomic_DNA"/>
</dbReference>
<proteinExistence type="predicted"/>
<gene>
    <name evidence="1" type="ORF">ERS852533_02355</name>
    <name evidence="2" type="ORF">ROSSTS7063_01001</name>
</gene>
<dbReference type="Proteomes" id="UP000095413">
    <property type="component" value="Unassembled WGS sequence"/>
</dbReference>
<dbReference type="Proteomes" id="UP000409147">
    <property type="component" value="Unassembled WGS sequence"/>
</dbReference>
<evidence type="ECO:0000313" key="1">
    <source>
        <dbReference type="EMBL" id="CUP73462.1"/>
    </source>
</evidence>
<protein>
    <submittedName>
        <fullName evidence="2">Abi-like protein</fullName>
    </submittedName>
    <submittedName>
        <fullName evidence="1">Abortive infection bacteriophage resistance protein</fullName>
    </submittedName>
</protein>
<dbReference type="InterPro" id="IPR011664">
    <property type="entry name" value="Abi_system_AbiD/AbiF-like"/>
</dbReference>
<evidence type="ECO:0000313" key="3">
    <source>
        <dbReference type="Proteomes" id="UP000095413"/>
    </source>
</evidence>
<keyword evidence="4" id="KW-1185">Reference proteome</keyword>